<keyword evidence="2" id="KW-0805">Transcription regulation</keyword>
<dbReference type="RefSeq" id="WP_118325032.1">
    <property type="nucleotide sequence ID" value="NZ_QRYH01000008.1"/>
</dbReference>
<accession>A0A395WBK6</accession>
<dbReference type="SUPFAM" id="SSF88946">
    <property type="entry name" value="Sigma2 domain of RNA polymerase sigma factors"/>
    <property type="match status" value="1"/>
</dbReference>
<dbReference type="Gene3D" id="1.10.10.10">
    <property type="entry name" value="Winged helix-like DNA-binding domain superfamily/Winged helix DNA-binding domain"/>
    <property type="match status" value="1"/>
</dbReference>
<evidence type="ECO:0000256" key="4">
    <source>
        <dbReference type="ARBA" id="ARBA00023163"/>
    </source>
</evidence>
<evidence type="ECO:0000313" key="8">
    <source>
        <dbReference type="Proteomes" id="UP000265489"/>
    </source>
</evidence>
<feature type="domain" description="RNA polymerase sigma-70 region 2" evidence="5">
    <location>
        <begin position="24"/>
        <end position="83"/>
    </location>
</feature>
<dbReference type="GO" id="GO:0003677">
    <property type="term" value="F:DNA binding"/>
    <property type="evidence" value="ECO:0007669"/>
    <property type="project" value="InterPro"/>
</dbReference>
<name>A0A395WBK6_9FIRM</name>
<dbReference type="CDD" id="cd06171">
    <property type="entry name" value="Sigma70_r4"/>
    <property type="match status" value="1"/>
</dbReference>
<comment type="similarity">
    <text evidence="1">Belongs to the sigma-70 factor family. ECF subfamily.</text>
</comment>
<dbReference type="InterPro" id="IPR039425">
    <property type="entry name" value="RNA_pol_sigma-70-like"/>
</dbReference>
<dbReference type="Pfam" id="PF08281">
    <property type="entry name" value="Sigma70_r4_2"/>
    <property type="match status" value="1"/>
</dbReference>
<evidence type="ECO:0000259" key="6">
    <source>
        <dbReference type="Pfam" id="PF08281"/>
    </source>
</evidence>
<dbReference type="InterPro" id="IPR013325">
    <property type="entry name" value="RNA_pol_sigma_r2"/>
</dbReference>
<protein>
    <submittedName>
        <fullName evidence="7">Sigma-70 family RNA polymerase sigma factor</fullName>
    </submittedName>
</protein>
<comment type="caution">
    <text evidence="7">The sequence shown here is derived from an EMBL/GenBank/DDBJ whole genome shotgun (WGS) entry which is preliminary data.</text>
</comment>
<dbReference type="InterPro" id="IPR036388">
    <property type="entry name" value="WH-like_DNA-bd_sf"/>
</dbReference>
<feature type="domain" description="RNA polymerase sigma factor 70 region 4 type 2" evidence="6">
    <location>
        <begin position="133"/>
        <end position="182"/>
    </location>
</feature>
<dbReference type="PANTHER" id="PTHR43133">
    <property type="entry name" value="RNA POLYMERASE ECF-TYPE SIGMA FACTO"/>
    <property type="match status" value="1"/>
</dbReference>
<dbReference type="InterPro" id="IPR013324">
    <property type="entry name" value="RNA_pol_sigma_r3/r4-like"/>
</dbReference>
<reference evidence="7 8" key="1">
    <citation type="submission" date="2018-08" db="EMBL/GenBank/DDBJ databases">
        <title>A genome reference for cultivated species of the human gut microbiota.</title>
        <authorList>
            <person name="Zou Y."/>
            <person name="Xue W."/>
            <person name="Luo G."/>
        </authorList>
    </citation>
    <scope>NUCLEOTIDE SEQUENCE [LARGE SCALE GENOMIC DNA]</scope>
    <source>
        <strain evidence="7 8">AF15-20</strain>
    </source>
</reference>
<dbReference type="Pfam" id="PF04542">
    <property type="entry name" value="Sigma70_r2"/>
    <property type="match status" value="1"/>
</dbReference>
<evidence type="ECO:0000256" key="1">
    <source>
        <dbReference type="ARBA" id="ARBA00010641"/>
    </source>
</evidence>
<evidence type="ECO:0000256" key="2">
    <source>
        <dbReference type="ARBA" id="ARBA00023015"/>
    </source>
</evidence>
<sequence length="527" mass="59794">MNKELINRARKKDNEAIAEIIQLTERKAYFIAYKVVNNEATAKDIVQEAYIQAFQKLDQLSDDSKFESWFNQIVSHKALDYTKSKIGKNKPVEFSSLDDEEDRLEFEANIKNDKASFEPEASMNYKELQEGVQGVLSELPENQRLALMMYYFEDMSVSEIADVYGVSGNTVKGYLAYGRKKIKNIIEAMREKGVSFYGVAPMPFLTWMLHDQMAKTAVSHVSKDIIIKTVGTSAAATTAGAAATKTGATKSGFAKWWASKTASVKAGVCAGTVAVTGAVGYAAVDYNSNYNQVVRAVDKLDSLESFHIKGTETSPDGTSYVYDIYIKNTDDKEEYYSLYTNSYPDYEGNTFVSHFKNDKCQYYETQDPVDLNSIDMNKFGDYTKASVDGDTIVNSYIYQGKTNYRELSTLRVDAYDFEALKVYSELENKPSDFRLNIVNKLQKIDEKNMNEVSFKKEGDIKTLMYNMAMWKKLENGEVEITEKSDYKCEMKIQNGYLISLEHYTPYNSDDGDMVYGISKMEFVDFVK</sequence>
<proteinExistence type="inferred from homology"/>
<dbReference type="NCBIfam" id="TIGR02937">
    <property type="entry name" value="sigma70-ECF"/>
    <property type="match status" value="1"/>
</dbReference>
<dbReference type="SUPFAM" id="SSF88659">
    <property type="entry name" value="Sigma3 and sigma4 domains of RNA polymerase sigma factors"/>
    <property type="match status" value="1"/>
</dbReference>
<dbReference type="InterPro" id="IPR007627">
    <property type="entry name" value="RNA_pol_sigma70_r2"/>
</dbReference>
<dbReference type="GO" id="GO:0006352">
    <property type="term" value="P:DNA-templated transcription initiation"/>
    <property type="evidence" value="ECO:0007669"/>
    <property type="project" value="InterPro"/>
</dbReference>
<dbReference type="PANTHER" id="PTHR43133:SF51">
    <property type="entry name" value="RNA POLYMERASE SIGMA FACTOR"/>
    <property type="match status" value="1"/>
</dbReference>
<evidence type="ECO:0000259" key="5">
    <source>
        <dbReference type="Pfam" id="PF04542"/>
    </source>
</evidence>
<dbReference type="GO" id="GO:0016987">
    <property type="term" value="F:sigma factor activity"/>
    <property type="evidence" value="ECO:0007669"/>
    <property type="project" value="UniProtKB-KW"/>
</dbReference>
<gene>
    <name evidence="7" type="ORF">DWW32_05335</name>
</gene>
<evidence type="ECO:0000313" key="7">
    <source>
        <dbReference type="EMBL" id="RGU92223.1"/>
    </source>
</evidence>
<dbReference type="AlphaFoldDB" id="A0A395WBK6"/>
<dbReference type="InterPro" id="IPR013249">
    <property type="entry name" value="RNA_pol_sigma70_r4_t2"/>
</dbReference>
<organism evidence="7 8">
    <name type="scientific">Holdemanella biformis</name>
    <dbReference type="NCBI Taxonomy" id="1735"/>
    <lineage>
        <taxon>Bacteria</taxon>
        <taxon>Bacillati</taxon>
        <taxon>Bacillota</taxon>
        <taxon>Erysipelotrichia</taxon>
        <taxon>Erysipelotrichales</taxon>
        <taxon>Erysipelotrichaceae</taxon>
        <taxon>Holdemanella</taxon>
    </lineage>
</organism>
<keyword evidence="3" id="KW-0731">Sigma factor</keyword>
<evidence type="ECO:0000256" key="3">
    <source>
        <dbReference type="ARBA" id="ARBA00023082"/>
    </source>
</evidence>
<dbReference type="InterPro" id="IPR014284">
    <property type="entry name" value="RNA_pol_sigma-70_dom"/>
</dbReference>
<dbReference type="Gene3D" id="1.10.1740.10">
    <property type="match status" value="1"/>
</dbReference>
<dbReference type="EMBL" id="QRYQ01000007">
    <property type="protein sequence ID" value="RGU92223.1"/>
    <property type="molecule type" value="Genomic_DNA"/>
</dbReference>
<keyword evidence="4" id="KW-0804">Transcription</keyword>
<dbReference type="GeneID" id="66579481"/>
<dbReference type="Proteomes" id="UP000265489">
    <property type="component" value="Unassembled WGS sequence"/>
</dbReference>